<reference evidence="2 3" key="1">
    <citation type="journal article" date="2005" name="J. Bacteriol.">
        <title>Insights into genome plasticity and pathogenicity of the plant pathogenic Bacterium Xanthomonas campestris pv. vesicatoria revealed by the complete genome sequence.</title>
        <authorList>
            <person name="Thieme F."/>
            <person name="Koebnik R."/>
            <person name="Bekel T."/>
            <person name="Berger C."/>
            <person name="Boch J."/>
            <person name="Buettner D."/>
            <person name="Caldana C."/>
            <person name="Gaigalat L."/>
            <person name="Goesmann A."/>
            <person name="Kay S."/>
            <person name="Kirchner O."/>
            <person name="Lanz C."/>
            <person name="Linke B."/>
            <person name="McHardy A.C."/>
            <person name="Meyer F."/>
            <person name="Mittenhuber G."/>
            <person name="Nies D.H."/>
            <person name="Niesbach-Kloesgen U."/>
            <person name="Patschkowski T."/>
            <person name="Rueckert C."/>
            <person name="Rupp O."/>
            <person name="Schneicker S."/>
            <person name="Schuster S.C."/>
            <person name="Vorhoelter F.J."/>
            <person name="Weber E."/>
            <person name="Puehler A."/>
            <person name="Bonas U."/>
            <person name="Bartels D."/>
            <person name="Kaiser O."/>
        </authorList>
    </citation>
    <scope>NUCLEOTIDE SEQUENCE [LARGE SCALE GENOMIC DNA]</scope>
    <source>
        <strain evidence="2 3">85-10</strain>
    </source>
</reference>
<organism evidence="3">
    <name type="scientific">Xanthomonas euvesicatoria pv. vesicatoria (strain 85-10)</name>
    <name type="common">Xanthomonas campestris pv. vesicatoria</name>
    <dbReference type="NCBI Taxonomy" id="316273"/>
    <lineage>
        <taxon>Bacteria</taxon>
        <taxon>Pseudomonadati</taxon>
        <taxon>Pseudomonadota</taxon>
        <taxon>Gammaproteobacteria</taxon>
        <taxon>Lysobacterales</taxon>
        <taxon>Lysobacteraceae</taxon>
        <taxon>Xanthomonas</taxon>
    </lineage>
</organism>
<protein>
    <submittedName>
        <fullName evidence="2">Putative membrane protein</fullName>
    </submittedName>
</protein>
<proteinExistence type="predicted"/>
<accession>Q3BYT1</accession>
<name>Q3BYT1_XANE5</name>
<evidence type="ECO:0000256" key="1">
    <source>
        <dbReference type="SAM" id="Phobius"/>
    </source>
</evidence>
<dbReference type="Proteomes" id="UP000007069">
    <property type="component" value="Chromosome"/>
</dbReference>
<evidence type="ECO:0000313" key="3">
    <source>
        <dbReference type="Proteomes" id="UP000007069"/>
    </source>
</evidence>
<keyword evidence="1" id="KW-0812">Transmembrane</keyword>
<sequence length="98" mass="10743">MLFRNRCMDKSQADAIAQAILQPDLEAREKIRRRRAAKDRAVAGRRMVAWFSLSGFVIGAGVAHLTGYRFTDGIIWGGIAGGGVGWAALTLCRRRLAP</sequence>
<gene>
    <name evidence="2" type="ordered locus">XCV0351</name>
</gene>
<feature type="transmembrane region" description="Helical" evidence="1">
    <location>
        <begin position="48"/>
        <end position="68"/>
    </location>
</feature>
<dbReference type="AlphaFoldDB" id="Q3BYT1"/>
<evidence type="ECO:0000313" key="2">
    <source>
        <dbReference type="EMBL" id="CAJ21982.1"/>
    </source>
</evidence>
<dbReference type="EMBL" id="AM039952">
    <property type="protein sequence ID" value="CAJ21982.1"/>
    <property type="molecule type" value="Genomic_DNA"/>
</dbReference>
<dbReference type="KEGG" id="xcv:XCV0351"/>
<dbReference type="HOGENOM" id="CLU_2426264_0_0_6"/>
<feature type="transmembrane region" description="Helical" evidence="1">
    <location>
        <begin position="74"/>
        <end position="92"/>
    </location>
</feature>
<keyword evidence="1" id="KW-1133">Transmembrane helix</keyword>
<keyword evidence="1" id="KW-0472">Membrane</keyword>